<keyword evidence="2" id="KW-1185">Reference proteome</keyword>
<name>A0ABW5PM33_9BACL</name>
<protein>
    <submittedName>
        <fullName evidence="1">Uncharacterized protein</fullName>
    </submittedName>
</protein>
<evidence type="ECO:0000313" key="1">
    <source>
        <dbReference type="EMBL" id="MFD2615412.1"/>
    </source>
</evidence>
<accession>A0ABW5PM33</accession>
<organism evidence="1 2">
    <name type="scientific">Paenibacillus gansuensis</name>
    <dbReference type="NCBI Taxonomy" id="306542"/>
    <lineage>
        <taxon>Bacteria</taxon>
        <taxon>Bacillati</taxon>
        <taxon>Bacillota</taxon>
        <taxon>Bacilli</taxon>
        <taxon>Bacillales</taxon>
        <taxon>Paenibacillaceae</taxon>
        <taxon>Paenibacillus</taxon>
    </lineage>
</organism>
<dbReference type="RefSeq" id="WP_377607267.1">
    <property type="nucleotide sequence ID" value="NZ_JBHUME010000019.1"/>
</dbReference>
<reference evidence="2" key="1">
    <citation type="journal article" date="2019" name="Int. J. Syst. Evol. Microbiol.">
        <title>The Global Catalogue of Microorganisms (GCM) 10K type strain sequencing project: providing services to taxonomists for standard genome sequencing and annotation.</title>
        <authorList>
            <consortium name="The Broad Institute Genomics Platform"/>
            <consortium name="The Broad Institute Genome Sequencing Center for Infectious Disease"/>
            <person name="Wu L."/>
            <person name="Ma J."/>
        </authorList>
    </citation>
    <scope>NUCLEOTIDE SEQUENCE [LARGE SCALE GENOMIC DNA]</scope>
    <source>
        <strain evidence="2">KCTC 3950</strain>
    </source>
</reference>
<comment type="caution">
    <text evidence="1">The sequence shown here is derived from an EMBL/GenBank/DDBJ whole genome shotgun (WGS) entry which is preliminary data.</text>
</comment>
<dbReference type="EMBL" id="JBHUME010000019">
    <property type="protein sequence ID" value="MFD2615412.1"/>
    <property type="molecule type" value="Genomic_DNA"/>
</dbReference>
<sequence length="166" mass="18369">MKLYFRDNFFSSGVTEILDEEQRAAGTLDLKSAFGSSIAVYGPGGELRAGGKFGTLSSKWRVYGSSEEELGIVKARMSLFSKKFEYDAGHRGLYEIVSPAFSRTYEILDDQGRVAAIMDRIDSWFASAAFCLENQSDMLDTYELVSVIMGVNAIQKRRQNAASSPT</sequence>
<proteinExistence type="predicted"/>
<dbReference type="Proteomes" id="UP001597541">
    <property type="component" value="Unassembled WGS sequence"/>
</dbReference>
<gene>
    <name evidence="1" type="ORF">ACFSUF_23695</name>
</gene>
<evidence type="ECO:0000313" key="2">
    <source>
        <dbReference type="Proteomes" id="UP001597541"/>
    </source>
</evidence>